<dbReference type="GO" id="GO:0006811">
    <property type="term" value="P:monoatomic ion transport"/>
    <property type="evidence" value="ECO:0007669"/>
    <property type="project" value="InterPro"/>
</dbReference>
<sequence length="196" mass="22971">MKWTHRIAPFVWIQMPLVMKQAYAKRAMEEKLRKRGMRKESMWTKVYKLAKDSSMKQKLMQSRDSQPTLSVSLYSENSKADRSLSAAHMEESITIESLTATQETSCNADFLHPKRLIHSESSQSIHSEMKPVEVQISPFATRNIAELEWDWVAAVLERCFLIVFTLFFIFSAIGINLIGYFYWYIEKHEIESFVFQ</sequence>
<gene>
    <name evidence="2" type="ORF">CBOVIS_LOCUS490</name>
</gene>
<keyword evidence="1" id="KW-0812">Transmembrane</keyword>
<feature type="transmembrane region" description="Helical" evidence="1">
    <location>
        <begin position="160"/>
        <end position="183"/>
    </location>
</feature>
<dbReference type="SUPFAM" id="SSF90112">
    <property type="entry name" value="Neurotransmitter-gated ion-channel transmembrane pore"/>
    <property type="match status" value="1"/>
</dbReference>
<dbReference type="Proteomes" id="UP000494206">
    <property type="component" value="Unassembled WGS sequence"/>
</dbReference>
<dbReference type="EMBL" id="CADEPM010000001">
    <property type="protein sequence ID" value="CAB3397018.1"/>
    <property type="molecule type" value="Genomic_DNA"/>
</dbReference>
<reference evidence="2 3" key="1">
    <citation type="submission" date="2020-04" db="EMBL/GenBank/DDBJ databases">
        <authorList>
            <person name="Laetsch R D."/>
            <person name="Stevens L."/>
            <person name="Kumar S."/>
            <person name="Blaxter L. M."/>
        </authorList>
    </citation>
    <scope>NUCLEOTIDE SEQUENCE [LARGE SCALE GENOMIC DNA]</scope>
</reference>
<accession>A0A8S1E6B7</accession>
<protein>
    <submittedName>
        <fullName evidence="2">Uncharacterized protein</fullName>
    </submittedName>
</protein>
<dbReference type="AlphaFoldDB" id="A0A8S1E6B7"/>
<evidence type="ECO:0000256" key="1">
    <source>
        <dbReference type="SAM" id="Phobius"/>
    </source>
</evidence>
<proteinExistence type="predicted"/>
<keyword evidence="3" id="KW-1185">Reference proteome</keyword>
<evidence type="ECO:0000313" key="3">
    <source>
        <dbReference type="Proteomes" id="UP000494206"/>
    </source>
</evidence>
<organism evidence="2 3">
    <name type="scientific">Caenorhabditis bovis</name>
    <dbReference type="NCBI Taxonomy" id="2654633"/>
    <lineage>
        <taxon>Eukaryota</taxon>
        <taxon>Metazoa</taxon>
        <taxon>Ecdysozoa</taxon>
        <taxon>Nematoda</taxon>
        <taxon>Chromadorea</taxon>
        <taxon>Rhabditida</taxon>
        <taxon>Rhabditina</taxon>
        <taxon>Rhabditomorpha</taxon>
        <taxon>Rhabditoidea</taxon>
        <taxon>Rhabditidae</taxon>
        <taxon>Peloderinae</taxon>
        <taxon>Caenorhabditis</taxon>
    </lineage>
</organism>
<dbReference type="OrthoDB" id="5856113at2759"/>
<keyword evidence="1" id="KW-0472">Membrane</keyword>
<keyword evidence="1" id="KW-1133">Transmembrane helix</keyword>
<dbReference type="InterPro" id="IPR036719">
    <property type="entry name" value="Neuro-gated_channel_TM_sf"/>
</dbReference>
<comment type="caution">
    <text evidence="2">The sequence shown here is derived from an EMBL/GenBank/DDBJ whole genome shotgun (WGS) entry which is preliminary data.</text>
</comment>
<name>A0A8S1E6B7_9PELO</name>
<evidence type="ECO:0000313" key="2">
    <source>
        <dbReference type="EMBL" id="CAB3397018.1"/>
    </source>
</evidence>
<dbReference type="GO" id="GO:0016020">
    <property type="term" value="C:membrane"/>
    <property type="evidence" value="ECO:0007669"/>
    <property type="project" value="InterPro"/>
</dbReference>